<evidence type="ECO:0000256" key="1">
    <source>
        <dbReference type="SAM" id="Coils"/>
    </source>
</evidence>
<reference evidence="3" key="1">
    <citation type="submission" date="2021-04" db="EMBL/GenBank/DDBJ databases">
        <title>novel species isolated from subtropical streams in China.</title>
        <authorList>
            <person name="Lu H."/>
        </authorList>
    </citation>
    <scope>NUCLEOTIDE SEQUENCE</scope>
    <source>
        <strain evidence="3">LFS511W</strain>
    </source>
</reference>
<evidence type="ECO:0000313" key="3">
    <source>
        <dbReference type="EMBL" id="MBR7782585.1"/>
    </source>
</evidence>
<sequence length="446" mass="48241">MNFRTLNKTLLAAMLAAGICMPAHAGEAELLQRIDKLAAELEAIKAELAATRAKAEKAQTEAKAASDTAAQVSRAQVAAANPDNVVEQVAALRQTVQQTRLSSYGEVAYTRPKNASDQAQTDVARVVLGATHRFNEKIKMVAELEVEHAVTSKDDSGEVAVEQAYVEHELMPGLQAKAGLFLMPVGFMNTSHEPTAYFGVHRNLVETTIIPTTWREAGFGLSGQLDNGLSWDAGLTTGFNLNKWDATKTEGRESPLASIHQEGQQAKSRDLSVHGALNYRGIPGVLVGGSVFTGKLGHGTADFPGNDARLTLWEIHGRYNPGKLDLSALFSRGSISNTAVLNQTLAGQPAPVPSSFDGWYVQAAYQLWKQGDYTVLPFLRYERFNTAKSYEGLVTGFGIAPLATETVTTLGLSFKITDGVVLKADYQKFNQDNSRDRFNLGVGYSF</sequence>
<name>A0A941DMM2_9BURK</name>
<accession>A0A941DMM2</accession>
<evidence type="ECO:0000313" key="4">
    <source>
        <dbReference type="Proteomes" id="UP000680067"/>
    </source>
</evidence>
<keyword evidence="4" id="KW-1185">Reference proteome</keyword>
<dbReference type="InterPro" id="IPR023614">
    <property type="entry name" value="Porin_dom_sf"/>
</dbReference>
<dbReference type="Gene3D" id="2.40.160.10">
    <property type="entry name" value="Porin"/>
    <property type="match status" value="1"/>
</dbReference>
<organism evidence="3 4">
    <name type="scientific">Undibacterium luofuense</name>
    <dbReference type="NCBI Taxonomy" id="2828733"/>
    <lineage>
        <taxon>Bacteria</taxon>
        <taxon>Pseudomonadati</taxon>
        <taxon>Pseudomonadota</taxon>
        <taxon>Betaproteobacteria</taxon>
        <taxon>Burkholderiales</taxon>
        <taxon>Oxalobacteraceae</taxon>
        <taxon>Undibacterium</taxon>
    </lineage>
</organism>
<dbReference type="EMBL" id="JAGSPN010000007">
    <property type="protein sequence ID" value="MBR7782585.1"/>
    <property type="molecule type" value="Genomic_DNA"/>
</dbReference>
<comment type="caution">
    <text evidence="3">The sequence shown here is derived from an EMBL/GenBank/DDBJ whole genome shotgun (WGS) entry which is preliminary data.</text>
</comment>
<dbReference type="RefSeq" id="WP_212687901.1">
    <property type="nucleotide sequence ID" value="NZ_JAGSPN010000007.1"/>
</dbReference>
<gene>
    <name evidence="3" type="ORF">KDM89_10545</name>
</gene>
<dbReference type="AlphaFoldDB" id="A0A941DMM2"/>
<feature type="coiled-coil region" evidence="1">
    <location>
        <begin position="27"/>
        <end position="75"/>
    </location>
</feature>
<protein>
    <submittedName>
        <fullName evidence="3">Uncharacterized protein</fullName>
    </submittedName>
</protein>
<keyword evidence="2" id="KW-0732">Signal</keyword>
<dbReference type="Proteomes" id="UP000680067">
    <property type="component" value="Unassembled WGS sequence"/>
</dbReference>
<evidence type="ECO:0000256" key="2">
    <source>
        <dbReference type="SAM" id="SignalP"/>
    </source>
</evidence>
<dbReference type="SUPFAM" id="SSF56935">
    <property type="entry name" value="Porins"/>
    <property type="match status" value="1"/>
</dbReference>
<keyword evidence="1" id="KW-0175">Coiled coil</keyword>
<feature type="chain" id="PRO_5037267309" evidence="2">
    <location>
        <begin position="26"/>
        <end position="446"/>
    </location>
</feature>
<feature type="signal peptide" evidence="2">
    <location>
        <begin position="1"/>
        <end position="25"/>
    </location>
</feature>
<proteinExistence type="predicted"/>